<sequence length="122" mass="13275">TVTGRVHQSESGSSVVSRRDGKLETRRIAVPRIAGELPYPVHGAYLLLDGQTPAADPTFKAVPVGHANNWQNFGYVVQWWIFAAMTLFGYGWAARREARRRAGPVGERPADRAAEPAPHGAA</sequence>
<proteinExistence type="predicted"/>
<keyword evidence="4" id="KW-1185">Reference proteome</keyword>
<protein>
    <recommendedName>
        <fullName evidence="5">SURF1-like protein</fullName>
    </recommendedName>
</protein>
<accession>A0A2W2CYP6</accession>
<feature type="non-terminal residue" evidence="3">
    <location>
        <position position="1"/>
    </location>
</feature>
<dbReference type="AlphaFoldDB" id="A0A2W2CYP6"/>
<keyword evidence="2" id="KW-0472">Membrane</keyword>
<evidence type="ECO:0000256" key="2">
    <source>
        <dbReference type="SAM" id="Phobius"/>
    </source>
</evidence>
<dbReference type="Proteomes" id="UP000248749">
    <property type="component" value="Unassembled WGS sequence"/>
</dbReference>
<feature type="region of interest" description="Disordered" evidence="1">
    <location>
        <begin position="1"/>
        <end position="20"/>
    </location>
</feature>
<feature type="transmembrane region" description="Helical" evidence="2">
    <location>
        <begin position="73"/>
        <end position="93"/>
    </location>
</feature>
<dbReference type="EMBL" id="POUB01000074">
    <property type="protein sequence ID" value="PZF98504.1"/>
    <property type="molecule type" value="Genomic_DNA"/>
</dbReference>
<evidence type="ECO:0000313" key="4">
    <source>
        <dbReference type="Proteomes" id="UP000248749"/>
    </source>
</evidence>
<evidence type="ECO:0000313" key="3">
    <source>
        <dbReference type="EMBL" id="PZF98504.1"/>
    </source>
</evidence>
<evidence type="ECO:0000256" key="1">
    <source>
        <dbReference type="SAM" id="MobiDB-lite"/>
    </source>
</evidence>
<name>A0A2W2CYP6_9ACTN</name>
<organism evidence="3 4">
    <name type="scientific">Micromonospora deserti</name>
    <dbReference type="NCBI Taxonomy" id="2070366"/>
    <lineage>
        <taxon>Bacteria</taxon>
        <taxon>Bacillati</taxon>
        <taxon>Actinomycetota</taxon>
        <taxon>Actinomycetes</taxon>
        <taxon>Micromonosporales</taxon>
        <taxon>Micromonosporaceae</taxon>
        <taxon>Micromonospora</taxon>
    </lineage>
</organism>
<evidence type="ECO:0008006" key="5">
    <source>
        <dbReference type="Google" id="ProtNLM"/>
    </source>
</evidence>
<reference evidence="3 4" key="1">
    <citation type="submission" date="2018-01" db="EMBL/GenBank/DDBJ databases">
        <title>Draft genome sequence of Salinispora sp. 13K206.</title>
        <authorList>
            <person name="Sahin N."/>
            <person name="Saygin H."/>
            <person name="Ay H."/>
        </authorList>
    </citation>
    <scope>NUCLEOTIDE SEQUENCE [LARGE SCALE GENOMIC DNA]</scope>
    <source>
        <strain evidence="3 4">13K206</strain>
    </source>
</reference>
<gene>
    <name evidence="3" type="ORF">C1I99_13150</name>
</gene>
<keyword evidence="2" id="KW-1133">Transmembrane helix</keyword>
<keyword evidence="2" id="KW-0812">Transmembrane</keyword>
<comment type="caution">
    <text evidence="3">The sequence shown here is derived from an EMBL/GenBank/DDBJ whole genome shotgun (WGS) entry which is preliminary data.</text>
</comment>
<feature type="region of interest" description="Disordered" evidence="1">
    <location>
        <begin position="99"/>
        <end position="122"/>
    </location>
</feature>